<sequence>MPQLPLQTESTLTERYQTTVPSIVRKALHLGKKDKIRFTVEPNGSVTLSRAEPSEDDPALDSFLAFLGNDIEQHPENIQALSPAMQASIQSLVEGVEIDLNAPLDEDDD</sequence>
<evidence type="ECO:0000259" key="1">
    <source>
        <dbReference type="SMART" id="SM00966"/>
    </source>
</evidence>
<keyword evidence="3" id="KW-1185">Reference proteome</keyword>
<dbReference type="Proteomes" id="UP000238949">
    <property type="component" value="Unassembled WGS sequence"/>
</dbReference>
<dbReference type="Pfam" id="PF15937">
    <property type="entry name" value="PrlF_antitoxin"/>
    <property type="match status" value="1"/>
</dbReference>
<dbReference type="EMBL" id="PVNP01000003">
    <property type="protein sequence ID" value="PRO75610.1"/>
    <property type="molecule type" value="Genomic_DNA"/>
</dbReference>
<dbReference type="GO" id="GO:0003700">
    <property type="term" value="F:DNA-binding transcription factor activity"/>
    <property type="evidence" value="ECO:0007669"/>
    <property type="project" value="InterPro"/>
</dbReference>
<name>A0A2S9VGN8_9ALTE</name>
<dbReference type="SUPFAM" id="SSF89447">
    <property type="entry name" value="AbrB/MazE/MraZ-like"/>
    <property type="match status" value="1"/>
</dbReference>
<gene>
    <name evidence="2" type="ORF">C6Y40_00495</name>
</gene>
<evidence type="ECO:0000313" key="3">
    <source>
        <dbReference type="Proteomes" id="UP000238949"/>
    </source>
</evidence>
<dbReference type="Gene3D" id="2.10.260.10">
    <property type="match status" value="1"/>
</dbReference>
<protein>
    <submittedName>
        <fullName evidence="2">Regulator</fullName>
    </submittedName>
</protein>
<proteinExistence type="predicted"/>
<evidence type="ECO:0000313" key="2">
    <source>
        <dbReference type="EMBL" id="PRO75610.1"/>
    </source>
</evidence>
<organism evidence="2 3">
    <name type="scientific">Alteromonas alba</name>
    <dbReference type="NCBI Taxonomy" id="2079529"/>
    <lineage>
        <taxon>Bacteria</taxon>
        <taxon>Pseudomonadati</taxon>
        <taxon>Pseudomonadota</taxon>
        <taxon>Gammaproteobacteria</taxon>
        <taxon>Alteromonadales</taxon>
        <taxon>Alteromonadaceae</taxon>
        <taxon>Alteromonas/Salinimonas group</taxon>
        <taxon>Alteromonas</taxon>
    </lineage>
</organism>
<dbReference type="NCBIfam" id="NF007429">
    <property type="entry name" value="PRK09974.1"/>
    <property type="match status" value="1"/>
</dbReference>
<comment type="caution">
    <text evidence="2">The sequence shown here is derived from an EMBL/GenBank/DDBJ whole genome shotgun (WGS) entry which is preliminary data.</text>
</comment>
<feature type="domain" description="SpoVT-AbrB" evidence="1">
    <location>
        <begin position="10"/>
        <end position="56"/>
    </location>
</feature>
<dbReference type="InterPro" id="IPR031848">
    <property type="entry name" value="PrlF_antitoxin"/>
</dbReference>
<dbReference type="RefSeq" id="WP_105932828.1">
    <property type="nucleotide sequence ID" value="NZ_PVNP01000003.1"/>
</dbReference>
<dbReference type="GO" id="GO:0097351">
    <property type="term" value="F:toxin sequestering activity"/>
    <property type="evidence" value="ECO:0007669"/>
    <property type="project" value="InterPro"/>
</dbReference>
<dbReference type="InterPro" id="IPR007159">
    <property type="entry name" value="SpoVT-AbrB_dom"/>
</dbReference>
<accession>A0A2S9VGN8</accession>
<dbReference type="AlphaFoldDB" id="A0A2S9VGN8"/>
<reference evidence="3" key="1">
    <citation type="journal article" date="2020" name="Int. J. Syst. Evol. Microbiol.">
        <title>Alteromonas alba sp. nov., a marine bacterium isolated from the seawater of the West Pacific Ocean.</title>
        <authorList>
            <person name="Sun C."/>
            <person name="Wu Y.-H."/>
            <person name="Xamxidin M."/>
            <person name="Cheng H."/>
            <person name="Xu X.-W."/>
        </authorList>
    </citation>
    <scope>NUCLEOTIDE SEQUENCE [LARGE SCALE GENOMIC DNA]</scope>
    <source>
        <strain evidence="3">190</strain>
    </source>
</reference>
<dbReference type="OrthoDB" id="426345at2"/>
<dbReference type="GO" id="GO:0003677">
    <property type="term" value="F:DNA binding"/>
    <property type="evidence" value="ECO:0007669"/>
    <property type="project" value="InterPro"/>
</dbReference>
<dbReference type="InterPro" id="IPR037914">
    <property type="entry name" value="SpoVT-AbrB_sf"/>
</dbReference>
<dbReference type="SMART" id="SM00966">
    <property type="entry name" value="SpoVT_AbrB"/>
    <property type="match status" value="1"/>
</dbReference>
<dbReference type="GO" id="GO:0001558">
    <property type="term" value="P:regulation of cell growth"/>
    <property type="evidence" value="ECO:0007669"/>
    <property type="project" value="InterPro"/>
</dbReference>